<comment type="caution">
    <text evidence="2">The sequence shown here is derived from an EMBL/GenBank/DDBJ whole genome shotgun (WGS) entry which is preliminary data.</text>
</comment>
<evidence type="ECO:0000259" key="1">
    <source>
        <dbReference type="Pfam" id="PF03008"/>
    </source>
</evidence>
<name>A0AAX0HEW6_CAMFE</name>
<feature type="domain" description="DUF234" evidence="1">
    <location>
        <begin position="126"/>
        <end position="211"/>
    </location>
</feature>
<gene>
    <name evidence="2" type="ORF">CFT12S02225_01195</name>
</gene>
<sequence>MLEFYFVFDRVLKSYDNIFEAIEYEILRNYKNISKHFDFDENGKEIKIFLKKLARSDRKKFNALKQIPRKTGSVIINDLLSKNIIQIEKSREIKPKSTKHHKIKKELRHYQVQDKIHFKNNFTRFWFRFCEPNLELLDKNEFETVLNLIKQGFELYCSLPFELVCMELLAKELNIQKELITSYWDKKNEIDIFVEFDGFTMVGEAKYKDRKICKNVLNILQAKCKGSNLNPNLIALFSKSGFSNELLNLKNDKILLFEINDFKDIYE</sequence>
<dbReference type="EMBL" id="LFLK01000001">
    <property type="protein sequence ID" value="OCR91701.1"/>
    <property type="molecule type" value="Genomic_DNA"/>
</dbReference>
<evidence type="ECO:0000313" key="3">
    <source>
        <dbReference type="Proteomes" id="UP000093100"/>
    </source>
</evidence>
<proteinExistence type="predicted"/>
<dbReference type="AlphaFoldDB" id="A0AAX0HEW6"/>
<protein>
    <submittedName>
        <fullName evidence="2">ATPase</fullName>
    </submittedName>
</protein>
<evidence type="ECO:0000313" key="2">
    <source>
        <dbReference type="EMBL" id="OCR91701.1"/>
    </source>
</evidence>
<dbReference type="PANTHER" id="PTHR34704:SF1">
    <property type="entry name" value="ATPASE"/>
    <property type="match status" value="1"/>
</dbReference>
<reference evidence="2 3" key="1">
    <citation type="journal article" date="2016" name="Genome Biol. Evol.">
        <title>Comparative Genomics of Campylobacter fetus from Reptiles and Mammals Reveals Divergent Evolution in Host-Associated Lineages.</title>
        <authorList>
            <person name="Gilbert M.J."/>
            <person name="Miller W.G."/>
            <person name="Yee E."/>
            <person name="Zomer A.L."/>
            <person name="van der Graaf-van Bloois L."/>
            <person name="Fitzgerald C."/>
            <person name="Forbes K.J."/>
            <person name="Meric G."/>
            <person name="Sheppard S.K."/>
            <person name="Wagenaar J.A."/>
            <person name="Duim B."/>
        </authorList>
    </citation>
    <scope>NUCLEOTIDE SEQUENCE [LARGE SCALE GENOMIC DNA]</scope>
    <source>
        <strain evidence="2 3">12S02225-3</strain>
    </source>
</reference>
<accession>A0AAX0HEW6</accession>
<dbReference type="InterPro" id="IPR004256">
    <property type="entry name" value="DUF234"/>
</dbReference>
<dbReference type="Pfam" id="PF03008">
    <property type="entry name" value="DUF234"/>
    <property type="match status" value="1"/>
</dbReference>
<dbReference type="Proteomes" id="UP000093100">
    <property type="component" value="Unassembled WGS sequence"/>
</dbReference>
<organism evidence="2 3">
    <name type="scientific">Campylobacter fetus subsp. testudinum</name>
    <dbReference type="NCBI Taxonomy" id="1507806"/>
    <lineage>
        <taxon>Bacteria</taxon>
        <taxon>Pseudomonadati</taxon>
        <taxon>Campylobacterota</taxon>
        <taxon>Epsilonproteobacteria</taxon>
        <taxon>Campylobacterales</taxon>
        <taxon>Campylobacteraceae</taxon>
        <taxon>Campylobacter</taxon>
    </lineage>
</organism>
<dbReference type="PANTHER" id="PTHR34704">
    <property type="entry name" value="ATPASE"/>
    <property type="match status" value="1"/>
</dbReference>